<dbReference type="CDD" id="cd00887">
    <property type="entry name" value="MoeA"/>
    <property type="match status" value="1"/>
</dbReference>
<dbReference type="InterPro" id="IPR001453">
    <property type="entry name" value="MoaB/Mog_dom"/>
</dbReference>
<dbReference type="eggNOG" id="COG0303">
    <property type="taxonomic scope" value="Bacteria"/>
</dbReference>
<comment type="cofactor">
    <cofactor evidence="1 11">
        <name>Mg(2+)</name>
        <dbReference type="ChEBI" id="CHEBI:18420"/>
    </cofactor>
</comment>
<comment type="function">
    <text evidence="2 11">Catalyzes the insertion of molybdate into adenylated molybdopterin with the concomitant release of AMP.</text>
</comment>
<dbReference type="Gene3D" id="3.90.105.10">
    <property type="entry name" value="Molybdopterin biosynthesis moea protein, domain 2"/>
    <property type="match status" value="1"/>
</dbReference>
<dbReference type="Gene3D" id="2.40.340.10">
    <property type="entry name" value="MoeA, C-terminal, domain IV"/>
    <property type="match status" value="1"/>
</dbReference>
<protein>
    <recommendedName>
        <fullName evidence="11">Molybdopterin molybdenumtransferase</fullName>
        <ecNumber evidence="11">2.10.1.1</ecNumber>
    </recommendedName>
</protein>
<dbReference type="Proteomes" id="UP000027734">
    <property type="component" value="Unassembled WGS sequence"/>
</dbReference>
<dbReference type="GO" id="GO:0006777">
    <property type="term" value="P:Mo-molybdopterin cofactor biosynthetic process"/>
    <property type="evidence" value="ECO:0007669"/>
    <property type="project" value="UniProtKB-UniRule"/>
</dbReference>
<dbReference type="SMART" id="SM00852">
    <property type="entry name" value="MoCF_biosynth"/>
    <property type="match status" value="1"/>
</dbReference>
<organism evidence="13 14">
    <name type="scientific">Sulfitobacter donghicola DSW-25 = KCTC 12864 = JCM 14565</name>
    <dbReference type="NCBI Taxonomy" id="1300350"/>
    <lineage>
        <taxon>Bacteria</taxon>
        <taxon>Pseudomonadati</taxon>
        <taxon>Pseudomonadota</taxon>
        <taxon>Alphaproteobacteria</taxon>
        <taxon>Rhodobacterales</taxon>
        <taxon>Roseobacteraceae</taxon>
        <taxon>Sulfitobacter</taxon>
    </lineage>
</organism>
<evidence type="ECO:0000256" key="10">
    <source>
        <dbReference type="ARBA" id="ARBA00047317"/>
    </source>
</evidence>
<proteinExistence type="inferred from homology"/>
<dbReference type="NCBIfam" id="NF045515">
    <property type="entry name" value="Glp_gephyrin"/>
    <property type="match status" value="1"/>
</dbReference>
<dbReference type="EMBL" id="JAMC01000003">
    <property type="protein sequence ID" value="KEJ89498.1"/>
    <property type="molecule type" value="Genomic_DNA"/>
</dbReference>
<evidence type="ECO:0000259" key="12">
    <source>
        <dbReference type="SMART" id="SM00852"/>
    </source>
</evidence>
<evidence type="ECO:0000256" key="5">
    <source>
        <dbReference type="ARBA" id="ARBA00022505"/>
    </source>
</evidence>
<keyword evidence="5 11" id="KW-0500">Molybdenum</keyword>
<dbReference type="EC" id="2.10.1.1" evidence="11"/>
<evidence type="ECO:0000256" key="9">
    <source>
        <dbReference type="ARBA" id="ARBA00023150"/>
    </source>
</evidence>
<dbReference type="PANTHER" id="PTHR10192">
    <property type="entry name" value="MOLYBDOPTERIN BIOSYNTHESIS PROTEIN"/>
    <property type="match status" value="1"/>
</dbReference>
<keyword evidence="7 11" id="KW-0479">Metal-binding</keyword>
<evidence type="ECO:0000256" key="3">
    <source>
        <dbReference type="ARBA" id="ARBA00005046"/>
    </source>
</evidence>
<dbReference type="AlphaFoldDB" id="A0A073IGP1"/>
<dbReference type="STRING" id="1300350.Z948_3060"/>
<dbReference type="SUPFAM" id="SSF63867">
    <property type="entry name" value="MoeA C-terminal domain-like"/>
    <property type="match status" value="1"/>
</dbReference>
<evidence type="ECO:0000256" key="11">
    <source>
        <dbReference type="RuleBase" id="RU365090"/>
    </source>
</evidence>
<evidence type="ECO:0000256" key="6">
    <source>
        <dbReference type="ARBA" id="ARBA00022679"/>
    </source>
</evidence>
<evidence type="ECO:0000313" key="14">
    <source>
        <dbReference type="Proteomes" id="UP000027734"/>
    </source>
</evidence>
<comment type="caution">
    <text evidence="13">The sequence shown here is derived from an EMBL/GenBank/DDBJ whole genome shotgun (WGS) entry which is preliminary data.</text>
</comment>
<dbReference type="InterPro" id="IPR005110">
    <property type="entry name" value="MoeA_linker/N"/>
</dbReference>
<name>A0A073IGP1_9RHOB</name>
<keyword evidence="14" id="KW-1185">Reference proteome</keyword>
<evidence type="ECO:0000313" key="13">
    <source>
        <dbReference type="EMBL" id="KEJ89498.1"/>
    </source>
</evidence>
<comment type="catalytic activity">
    <reaction evidence="10">
        <text>adenylyl-molybdopterin + molybdate = Mo-molybdopterin + AMP + H(+)</text>
        <dbReference type="Rhea" id="RHEA:35047"/>
        <dbReference type="ChEBI" id="CHEBI:15378"/>
        <dbReference type="ChEBI" id="CHEBI:36264"/>
        <dbReference type="ChEBI" id="CHEBI:62727"/>
        <dbReference type="ChEBI" id="CHEBI:71302"/>
        <dbReference type="ChEBI" id="CHEBI:456215"/>
        <dbReference type="EC" id="2.10.1.1"/>
    </reaction>
</comment>
<dbReference type="Pfam" id="PF00994">
    <property type="entry name" value="MoCF_biosynth"/>
    <property type="match status" value="1"/>
</dbReference>
<evidence type="ECO:0000256" key="7">
    <source>
        <dbReference type="ARBA" id="ARBA00022723"/>
    </source>
</evidence>
<dbReference type="GO" id="GO:0046872">
    <property type="term" value="F:metal ion binding"/>
    <property type="evidence" value="ECO:0007669"/>
    <property type="project" value="UniProtKB-UniRule"/>
</dbReference>
<keyword evidence="9 11" id="KW-0501">Molybdenum cofactor biosynthesis</keyword>
<dbReference type="GO" id="GO:0061599">
    <property type="term" value="F:molybdopterin molybdotransferase activity"/>
    <property type="evidence" value="ECO:0007669"/>
    <property type="project" value="UniProtKB-UniRule"/>
</dbReference>
<comment type="similarity">
    <text evidence="4 11">Belongs to the MoeA family.</text>
</comment>
<evidence type="ECO:0000256" key="1">
    <source>
        <dbReference type="ARBA" id="ARBA00001946"/>
    </source>
</evidence>
<evidence type="ECO:0000256" key="4">
    <source>
        <dbReference type="ARBA" id="ARBA00010763"/>
    </source>
</evidence>
<dbReference type="Pfam" id="PF03453">
    <property type="entry name" value="MoeA_N"/>
    <property type="match status" value="1"/>
</dbReference>
<dbReference type="InterPro" id="IPR038987">
    <property type="entry name" value="MoeA-like"/>
</dbReference>
<accession>A0A073IGP1</accession>
<evidence type="ECO:0000256" key="2">
    <source>
        <dbReference type="ARBA" id="ARBA00002901"/>
    </source>
</evidence>
<sequence>MITVDEALGHLFSLTQPTEVELVSLRQAGGRVLAKDVFATRTQPPFAASSMDGYALRRDEVEPDALFKVIGESAAGHRFDGELRAGQAVRIFTGAPIPDGADFVVIQEDVTRRGDLITLGHSIGEKDNIRPAGGDFTEGQSVAAPRRLRPADIALLAAMNIAQVPVFRKPVVSILATGDELVQPGEAPGPDQIIASNTYGLAAQLEALGADTRMMPIASDNEGSLRRSFELAQGSDLIVTIGGASVGDHDLVAPVAAAMGMQQSFYKVAMRPGKPLMAGRLGSSAMVGLPGNPVSAMVCGTIFVAPMIRAMLGLGQQTAPRRKAALAKDIPSNGPREHYMRARLDDQGRVIAENRQDSALLSVLAVADALLVRPPSDPAQPAGTIVEIIDI</sequence>
<dbReference type="Gene3D" id="2.170.190.11">
    <property type="entry name" value="Molybdopterin biosynthesis moea protein, domain 3"/>
    <property type="match status" value="1"/>
</dbReference>
<dbReference type="FunFam" id="3.40.980.10:FF:000004">
    <property type="entry name" value="Molybdopterin molybdenumtransferase"/>
    <property type="match status" value="1"/>
</dbReference>
<comment type="pathway">
    <text evidence="3 11">Cofactor biosynthesis; molybdopterin biosynthesis.</text>
</comment>
<dbReference type="PANTHER" id="PTHR10192:SF5">
    <property type="entry name" value="GEPHYRIN"/>
    <property type="match status" value="1"/>
</dbReference>
<reference evidence="13 14" key="1">
    <citation type="submission" date="2014-01" db="EMBL/GenBank/DDBJ databases">
        <title>Sulfitobacter donghicola JCM 14565 Genome Sequencing.</title>
        <authorList>
            <person name="Lai Q."/>
            <person name="Hong Z."/>
        </authorList>
    </citation>
    <scope>NUCLEOTIDE SEQUENCE [LARGE SCALE GENOMIC DNA]</scope>
    <source>
        <strain evidence="13 14">JCM 14565</strain>
    </source>
</reference>
<keyword evidence="6 11" id="KW-0808">Transferase</keyword>
<keyword evidence="8 11" id="KW-0460">Magnesium</keyword>
<dbReference type="SUPFAM" id="SSF63882">
    <property type="entry name" value="MoeA N-terminal region -like"/>
    <property type="match status" value="1"/>
</dbReference>
<dbReference type="SUPFAM" id="SSF53218">
    <property type="entry name" value="Molybdenum cofactor biosynthesis proteins"/>
    <property type="match status" value="1"/>
</dbReference>
<dbReference type="InterPro" id="IPR036688">
    <property type="entry name" value="MoeA_C_domain_IV_sf"/>
</dbReference>
<dbReference type="GO" id="GO:0005829">
    <property type="term" value="C:cytosol"/>
    <property type="evidence" value="ECO:0007669"/>
    <property type="project" value="TreeGrafter"/>
</dbReference>
<feature type="domain" description="MoaB/Mog" evidence="12">
    <location>
        <begin position="173"/>
        <end position="310"/>
    </location>
</feature>
<dbReference type="InterPro" id="IPR036135">
    <property type="entry name" value="MoeA_linker/N_sf"/>
</dbReference>
<dbReference type="Pfam" id="PF03454">
    <property type="entry name" value="MoeA_C"/>
    <property type="match status" value="1"/>
</dbReference>
<dbReference type="OrthoDB" id="9804758at2"/>
<evidence type="ECO:0000256" key="8">
    <source>
        <dbReference type="ARBA" id="ARBA00022842"/>
    </source>
</evidence>
<dbReference type="InterPro" id="IPR005111">
    <property type="entry name" value="MoeA_C_domain_IV"/>
</dbReference>
<dbReference type="UniPathway" id="UPA00344"/>
<dbReference type="RefSeq" id="WP_025060358.1">
    <property type="nucleotide sequence ID" value="NZ_JAMC01000003.1"/>
</dbReference>
<dbReference type="InterPro" id="IPR036425">
    <property type="entry name" value="MoaB/Mog-like_dom_sf"/>
</dbReference>
<gene>
    <name evidence="13" type="ORF">DSW25_10865</name>
</gene>
<dbReference type="Gene3D" id="3.40.980.10">
    <property type="entry name" value="MoaB/Mog-like domain"/>
    <property type="match status" value="1"/>
</dbReference>